<sequence>MADSSRIAEILEASGWTLIGADAGIDTLSVDLTPSEGPDAVADLHMNIGAARARMREAEEAGTLTQVQRDEVREGLRELFANYVQGAQVRVPAEVHVVRAVTRGEN</sequence>
<proteinExistence type="predicted"/>
<dbReference type="AlphaFoldDB" id="A0A1H3P5L4"/>
<dbReference type="RefSeq" id="WP_089886565.1">
    <property type="nucleotide sequence ID" value="NZ_FNPF01000049.1"/>
</dbReference>
<evidence type="ECO:0000313" key="1">
    <source>
        <dbReference type="EMBL" id="SDY96105.1"/>
    </source>
</evidence>
<evidence type="ECO:0000313" key="2">
    <source>
        <dbReference type="Proteomes" id="UP000199286"/>
    </source>
</evidence>
<accession>A0A1H3P5L4</accession>
<reference evidence="1 2" key="1">
    <citation type="submission" date="2016-10" db="EMBL/GenBank/DDBJ databases">
        <authorList>
            <person name="de Groot N.N."/>
        </authorList>
    </citation>
    <scope>NUCLEOTIDE SEQUENCE [LARGE SCALE GENOMIC DNA]</scope>
    <source>
        <strain evidence="1 2">DSM 26880</strain>
    </source>
</reference>
<protein>
    <submittedName>
        <fullName evidence="1">Uncharacterized protein</fullName>
    </submittedName>
</protein>
<dbReference type="Proteomes" id="UP000199286">
    <property type="component" value="Unassembled WGS sequence"/>
</dbReference>
<dbReference type="EMBL" id="FNPF01000049">
    <property type="protein sequence ID" value="SDY96105.1"/>
    <property type="molecule type" value="Genomic_DNA"/>
</dbReference>
<organism evidence="1 2">
    <name type="scientific">Citreimonas salinaria</name>
    <dbReference type="NCBI Taxonomy" id="321339"/>
    <lineage>
        <taxon>Bacteria</taxon>
        <taxon>Pseudomonadati</taxon>
        <taxon>Pseudomonadota</taxon>
        <taxon>Alphaproteobacteria</taxon>
        <taxon>Rhodobacterales</taxon>
        <taxon>Roseobacteraceae</taxon>
        <taxon>Citreimonas</taxon>
    </lineage>
</organism>
<keyword evidence="2" id="KW-1185">Reference proteome</keyword>
<gene>
    <name evidence="1" type="ORF">SAMN05444340_1494</name>
</gene>
<name>A0A1H3P5L4_9RHOB</name>